<evidence type="ECO:0000313" key="1">
    <source>
        <dbReference type="EnsemblMetazoa" id="GAUT037924-PA"/>
    </source>
</evidence>
<proteinExistence type="predicted"/>
<sequence>MRKQPTRCSPISSIQIGQVSQRSEFNWAPVPQSIFTAHNQMDQFLQSEIPDYDPRYEFDTHSDQTESYDHYFKDGFDDQLLNIDIPTGTTDYDTKVSIMKFFRLIWRV</sequence>
<protein>
    <submittedName>
        <fullName evidence="1">Uncharacterized protein</fullName>
    </submittedName>
</protein>
<organism evidence="1 2">
    <name type="scientific">Glossina austeni</name>
    <name type="common">Savannah tsetse fly</name>
    <dbReference type="NCBI Taxonomy" id="7395"/>
    <lineage>
        <taxon>Eukaryota</taxon>
        <taxon>Metazoa</taxon>
        <taxon>Ecdysozoa</taxon>
        <taxon>Arthropoda</taxon>
        <taxon>Hexapoda</taxon>
        <taxon>Insecta</taxon>
        <taxon>Pterygota</taxon>
        <taxon>Neoptera</taxon>
        <taxon>Endopterygota</taxon>
        <taxon>Diptera</taxon>
        <taxon>Brachycera</taxon>
        <taxon>Muscomorpha</taxon>
        <taxon>Hippoboscoidea</taxon>
        <taxon>Glossinidae</taxon>
        <taxon>Glossina</taxon>
    </lineage>
</organism>
<keyword evidence="2" id="KW-1185">Reference proteome</keyword>
<dbReference type="Proteomes" id="UP000078200">
    <property type="component" value="Unassembled WGS sequence"/>
</dbReference>
<name>A0A1A9VHS9_GLOAU</name>
<dbReference type="AlphaFoldDB" id="A0A1A9VHS9"/>
<dbReference type="EnsemblMetazoa" id="GAUT037924-RA">
    <property type="protein sequence ID" value="GAUT037924-PA"/>
    <property type="gene ID" value="GAUT037924"/>
</dbReference>
<evidence type="ECO:0000313" key="2">
    <source>
        <dbReference type="Proteomes" id="UP000078200"/>
    </source>
</evidence>
<dbReference type="VEuPathDB" id="VectorBase:GAUT037924"/>
<accession>A0A1A9VHS9</accession>
<reference evidence="1" key="1">
    <citation type="submission" date="2020-05" db="UniProtKB">
        <authorList>
            <consortium name="EnsemblMetazoa"/>
        </authorList>
    </citation>
    <scope>IDENTIFICATION</scope>
    <source>
        <strain evidence="1">TTRI</strain>
    </source>
</reference>